<dbReference type="EMBL" id="JAFBCV010000004">
    <property type="protein sequence ID" value="MBM7838540.1"/>
    <property type="molecule type" value="Genomic_DNA"/>
</dbReference>
<evidence type="ECO:0000256" key="4">
    <source>
        <dbReference type="ARBA" id="ARBA00022801"/>
    </source>
</evidence>
<proteinExistence type="inferred from homology"/>
<keyword evidence="4 7" id="KW-0378">Hydrolase</keyword>
<comment type="similarity">
    <text evidence="1 7 8">Belongs to the HAM1 NTPase family.</text>
</comment>
<keyword evidence="2 7" id="KW-0479">Metal-binding</keyword>
<name>A0ABS2SSP0_9BACI</name>
<dbReference type="NCBIfam" id="TIGR00042">
    <property type="entry name" value="RdgB/HAM1 family non-canonical purine NTP pyrophosphatase"/>
    <property type="match status" value="1"/>
</dbReference>
<dbReference type="Pfam" id="PF01725">
    <property type="entry name" value="Ham1p_like"/>
    <property type="match status" value="1"/>
</dbReference>
<keyword evidence="3 7" id="KW-0547">Nucleotide-binding</keyword>
<feature type="binding site" evidence="7">
    <location>
        <begin position="9"/>
        <end position="14"/>
    </location>
    <ligand>
        <name>substrate</name>
    </ligand>
</feature>
<dbReference type="GO" id="GO:0036220">
    <property type="term" value="F:ITP diphosphatase activity"/>
    <property type="evidence" value="ECO:0007669"/>
    <property type="project" value="UniProtKB-EC"/>
</dbReference>
<comment type="catalytic activity">
    <reaction evidence="7">
        <text>XTP + H2O = XMP + diphosphate + H(+)</text>
        <dbReference type="Rhea" id="RHEA:28610"/>
        <dbReference type="ChEBI" id="CHEBI:15377"/>
        <dbReference type="ChEBI" id="CHEBI:15378"/>
        <dbReference type="ChEBI" id="CHEBI:33019"/>
        <dbReference type="ChEBI" id="CHEBI:57464"/>
        <dbReference type="ChEBI" id="CHEBI:61314"/>
        <dbReference type="EC" id="3.6.1.66"/>
    </reaction>
</comment>
<comment type="catalytic activity">
    <reaction evidence="7">
        <text>dITP + H2O = dIMP + diphosphate + H(+)</text>
        <dbReference type="Rhea" id="RHEA:28342"/>
        <dbReference type="ChEBI" id="CHEBI:15377"/>
        <dbReference type="ChEBI" id="CHEBI:15378"/>
        <dbReference type="ChEBI" id="CHEBI:33019"/>
        <dbReference type="ChEBI" id="CHEBI:61194"/>
        <dbReference type="ChEBI" id="CHEBI:61382"/>
        <dbReference type="EC" id="3.6.1.66"/>
    </reaction>
</comment>
<dbReference type="PANTHER" id="PTHR11067:SF9">
    <property type="entry name" value="INOSINE TRIPHOSPHATE PYROPHOSPHATASE"/>
    <property type="match status" value="1"/>
</dbReference>
<feature type="binding site" evidence="7">
    <location>
        <position position="71"/>
    </location>
    <ligand>
        <name>substrate</name>
    </ligand>
</feature>
<evidence type="ECO:0000256" key="2">
    <source>
        <dbReference type="ARBA" id="ARBA00022723"/>
    </source>
</evidence>
<dbReference type="InterPro" id="IPR029001">
    <property type="entry name" value="ITPase-like_fam"/>
</dbReference>
<sequence length="196" mass="21389">MRKELVIATSNKGKIKEFKTLFAGMYEVKSLLDYPEVPEIIEDGDTFKANAAKKAETLAAYLNQNVLADDSGLSIDALNGEPGVFSARYAGTHKSDADNMAKVLSKLAEVPEENRIARFTCMMAIAEPGKETLFFEGQVEGIIATEARGTNGFGYDPIFLVPAYGQTMAELTSELKNKISHRADAIRQVKNYLLGG</sequence>
<gene>
    <name evidence="9" type="ORF">JOC54_001796</name>
</gene>
<evidence type="ECO:0000256" key="6">
    <source>
        <dbReference type="ARBA" id="ARBA00023080"/>
    </source>
</evidence>
<keyword evidence="6 7" id="KW-0546">Nucleotide metabolism</keyword>
<dbReference type="RefSeq" id="WP_035419755.1">
    <property type="nucleotide sequence ID" value="NZ_JAFBCV010000004.1"/>
</dbReference>
<evidence type="ECO:0000256" key="1">
    <source>
        <dbReference type="ARBA" id="ARBA00008023"/>
    </source>
</evidence>
<comment type="function">
    <text evidence="7">Pyrophosphatase that catalyzes the hydrolysis of nucleoside triphosphates to their monophosphate derivatives, with a high preference for the non-canonical purine nucleotides XTP (xanthosine triphosphate), dITP (deoxyinosine triphosphate) and ITP. Seems to function as a house-cleaning enzyme that removes non-canonical purine nucleotides from the nucleotide pool, thus preventing their incorporation into DNA/RNA and avoiding chromosomal lesions.</text>
</comment>
<evidence type="ECO:0000256" key="3">
    <source>
        <dbReference type="ARBA" id="ARBA00022741"/>
    </source>
</evidence>
<comment type="caution">
    <text evidence="7">Lacks conserved residue(s) required for the propagation of feature annotation.</text>
</comment>
<keyword evidence="10" id="KW-1185">Reference proteome</keyword>
<dbReference type="PANTHER" id="PTHR11067">
    <property type="entry name" value="INOSINE TRIPHOSPHATE PYROPHOSPHATASE/HAM1 PROTEIN"/>
    <property type="match status" value="1"/>
</dbReference>
<feature type="binding site" evidence="7">
    <location>
        <position position="70"/>
    </location>
    <ligand>
        <name>Mg(2+)</name>
        <dbReference type="ChEBI" id="CHEBI:18420"/>
    </ligand>
</feature>
<reference evidence="9" key="1">
    <citation type="submission" date="2021-01" db="EMBL/GenBank/DDBJ databases">
        <title>Genomic Encyclopedia of Type Strains, Phase IV (KMG-IV): sequencing the most valuable type-strain genomes for metagenomic binning, comparative biology and taxonomic classification.</title>
        <authorList>
            <person name="Goeker M."/>
        </authorList>
    </citation>
    <scope>NUCLEOTIDE SEQUENCE</scope>
    <source>
        <strain evidence="9">DSM 21943</strain>
    </source>
</reference>
<feature type="binding site" evidence="7">
    <location>
        <begin position="153"/>
        <end position="156"/>
    </location>
    <ligand>
        <name>substrate</name>
    </ligand>
</feature>
<dbReference type="InterPro" id="IPR002637">
    <property type="entry name" value="RdgB/HAM1"/>
</dbReference>
<evidence type="ECO:0000256" key="7">
    <source>
        <dbReference type="HAMAP-Rule" id="MF_01405"/>
    </source>
</evidence>
<feature type="binding site" evidence="7">
    <location>
        <begin position="181"/>
        <end position="182"/>
    </location>
    <ligand>
        <name>substrate</name>
    </ligand>
</feature>
<feature type="active site" description="Proton acceptor" evidence="7">
    <location>
        <position position="70"/>
    </location>
</feature>
<accession>A0ABS2SSP0</accession>
<dbReference type="Proteomes" id="UP001179280">
    <property type="component" value="Unassembled WGS sequence"/>
</dbReference>
<comment type="catalytic activity">
    <reaction evidence="7">
        <text>ITP + H2O = IMP + diphosphate + H(+)</text>
        <dbReference type="Rhea" id="RHEA:29399"/>
        <dbReference type="ChEBI" id="CHEBI:15377"/>
        <dbReference type="ChEBI" id="CHEBI:15378"/>
        <dbReference type="ChEBI" id="CHEBI:33019"/>
        <dbReference type="ChEBI" id="CHEBI:58053"/>
        <dbReference type="ChEBI" id="CHEBI:61402"/>
        <dbReference type="EC" id="3.6.1.66"/>
    </reaction>
</comment>
<feature type="binding site" evidence="7">
    <location>
        <position position="176"/>
    </location>
    <ligand>
        <name>substrate</name>
    </ligand>
</feature>
<evidence type="ECO:0000313" key="9">
    <source>
        <dbReference type="EMBL" id="MBM7838540.1"/>
    </source>
</evidence>
<dbReference type="HAMAP" id="MF_01405">
    <property type="entry name" value="Non_canon_purine_NTPase"/>
    <property type="match status" value="1"/>
</dbReference>
<dbReference type="Gene3D" id="3.90.950.10">
    <property type="match status" value="1"/>
</dbReference>
<evidence type="ECO:0000313" key="10">
    <source>
        <dbReference type="Proteomes" id="UP001179280"/>
    </source>
</evidence>
<protein>
    <recommendedName>
        <fullName evidence="7">dITP/XTP pyrophosphatase</fullName>
        <ecNumber evidence="7">3.6.1.66</ecNumber>
    </recommendedName>
    <alternativeName>
        <fullName evidence="7">Non-canonical purine NTP pyrophosphatase</fullName>
    </alternativeName>
    <alternativeName>
        <fullName evidence="7">Non-standard purine NTP pyrophosphatase</fullName>
    </alternativeName>
    <alternativeName>
        <fullName evidence="7">Nucleoside-triphosphate diphosphatase</fullName>
    </alternativeName>
    <alternativeName>
        <fullName evidence="7">Nucleoside-triphosphate pyrophosphatase</fullName>
        <shortName evidence="7">NTPase</shortName>
    </alternativeName>
</protein>
<evidence type="ECO:0000256" key="8">
    <source>
        <dbReference type="RuleBase" id="RU003781"/>
    </source>
</evidence>
<dbReference type="InterPro" id="IPR020922">
    <property type="entry name" value="dITP/XTP_pyrophosphatase"/>
</dbReference>
<dbReference type="EC" id="3.6.1.66" evidence="7"/>
<comment type="subunit">
    <text evidence="7">Homodimer.</text>
</comment>
<comment type="caution">
    <text evidence="9">The sequence shown here is derived from an EMBL/GenBank/DDBJ whole genome shotgun (WGS) entry which is preliminary data.</text>
</comment>
<dbReference type="SUPFAM" id="SSF52972">
    <property type="entry name" value="ITPase-like"/>
    <property type="match status" value="1"/>
</dbReference>
<evidence type="ECO:0000256" key="5">
    <source>
        <dbReference type="ARBA" id="ARBA00022842"/>
    </source>
</evidence>
<comment type="cofactor">
    <cofactor evidence="7">
        <name>Mg(2+)</name>
        <dbReference type="ChEBI" id="CHEBI:18420"/>
    </cofactor>
    <text evidence="7">Binds 1 Mg(2+) ion per subunit.</text>
</comment>
<organism evidence="9 10">
    <name type="scientific">Shouchella xiaoxiensis</name>
    <dbReference type="NCBI Taxonomy" id="766895"/>
    <lineage>
        <taxon>Bacteria</taxon>
        <taxon>Bacillati</taxon>
        <taxon>Bacillota</taxon>
        <taxon>Bacilli</taxon>
        <taxon>Bacillales</taxon>
        <taxon>Bacillaceae</taxon>
        <taxon>Shouchella</taxon>
    </lineage>
</organism>
<keyword evidence="5 7" id="KW-0460">Magnesium</keyword>
<dbReference type="NCBIfam" id="NF011397">
    <property type="entry name" value="PRK14822.1"/>
    <property type="match status" value="1"/>
</dbReference>
<dbReference type="CDD" id="cd00515">
    <property type="entry name" value="HAM1"/>
    <property type="match status" value="1"/>
</dbReference>